<evidence type="ECO:0000313" key="3">
    <source>
        <dbReference type="EMBL" id="MEV8466482.1"/>
    </source>
</evidence>
<dbReference type="RefSeq" id="WP_366192281.1">
    <property type="nucleotide sequence ID" value="NZ_JBFBVU010000006.1"/>
</dbReference>
<feature type="region of interest" description="Disordered" evidence="1">
    <location>
        <begin position="280"/>
        <end position="311"/>
    </location>
</feature>
<dbReference type="Proteomes" id="UP001553161">
    <property type="component" value="Unassembled WGS sequence"/>
</dbReference>
<keyword evidence="2" id="KW-0472">Membrane</keyword>
<organism evidence="3 4">
    <name type="scientific">Meridianimarinicoccus marinus</name>
    <dbReference type="NCBI Taxonomy" id="3231483"/>
    <lineage>
        <taxon>Bacteria</taxon>
        <taxon>Pseudomonadati</taxon>
        <taxon>Pseudomonadota</taxon>
        <taxon>Alphaproteobacteria</taxon>
        <taxon>Rhodobacterales</taxon>
        <taxon>Paracoccaceae</taxon>
        <taxon>Meridianimarinicoccus</taxon>
    </lineage>
</organism>
<evidence type="ECO:0000313" key="4">
    <source>
        <dbReference type="Proteomes" id="UP001553161"/>
    </source>
</evidence>
<keyword evidence="2" id="KW-1133">Transmembrane helix</keyword>
<feature type="transmembrane region" description="Helical" evidence="2">
    <location>
        <begin position="36"/>
        <end position="57"/>
    </location>
</feature>
<proteinExistence type="predicted"/>
<keyword evidence="4" id="KW-1185">Reference proteome</keyword>
<evidence type="ECO:0008006" key="5">
    <source>
        <dbReference type="Google" id="ProtNLM"/>
    </source>
</evidence>
<gene>
    <name evidence="3" type="ORF">AB0T83_06770</name>
</gene>
<protein>
    <recommendedName>
        <fullName evidence="5">Peptidoglycan binding-like domain-containing protein</fullName>
    </recommendedName>
</protein>
<reference evidence="3 4" key="1">
    <citation type="submission" date="2024-07" db="EMBL/GenBank/DDBJ databases">
        <authorList>
            <person name="Kang M."/>
        </authorList>
    </citation>
    <scope>NUCLEOTIDE SEQUENCE [LARGE SCALE GENOMIC DNA]</scope>
    <source>
        <strain evidence="3 4">DFM31</strain>
    </source>
</reference>
<keyword evidence="2" id="KW-0812">Transmembrane</keyword>
<evidence type="ECO:0000256" key="2">
    <source>
        <dbReference type="SAM" id="Phobius"/>
    </source>
</evidence>
<name>A0ABV3L4H7_9RHOB</name>
<sequence>MSELELKKLELDAAHEAQVLEHQTRRAEIAAGVRKVVYGTMIVGIVAAMFPFLIALAELFTTRSVEQIKADAEIRVVEETNRLERELAAEKAGIERQKDTHSRLESLAKEGRSEDIAKRIVLAQYYSHLAVDDDDRKRWQAFLAYLVGLQGEEIAASNRAVDTGLSDAERGEALQDLARIQEITRPSPSIYVSRNIAVLQDAMNRSQLCANQDLGDRIFVDGIYGPQTEHCLRTALGLSGADIRDLLAYQEGIALLLEVINGQADTSILSTADRTGWRPVPTDGFLGSPSTNPMIYDQSRDRSADQSPGLR</sequence>
<evidence type="ECO:0000256" key="1">
    <source>
        <dbReference type="SAM" id="MobiDB-lite"/>
    </source>
</evidence>
<dbReference type="EMBL" id="JBFBVU010000006">
    <property type="protein sequence ID" value="MEV8466482.1"/>
    <property type="molecule type" value="Genomic_DNA"/>
</dbReference>
<comment type="caution">
    <text evidence="3">The sequence shown here is derived from an EMBL/GenBank/DDBJ whole genome shotgun (WGS) entry which is preliminary data.</text>
</comment>
<accession>A0ABV3L4H7</accession>